<name>A0A5C5ZF90_9BACT</name>
<proteinExistence type="predicted"/>
<gene>
    <name evidence="2" type="ORF">Pla123a_06630</name>
</gene>
<dbReference type="Proteomes" id="UP000318478">
    <property type="component" value="Unassembled WGS sequence"/>
</dbReference>
<evidence type="ECO:0000313" key="3">
    <source>
        <dbReference type="Proteomes" id="UP000318478"/>
    </source>
</evidence>
<protein>
    <recommendedName>
        <fullName evidence="4">PEP-CTERM protein-sorting domain-containing protein</fullName>
    </recommendedName>
</protein>
<dbReference type="InterPro" id="IPR013424">
    <property type="entry name" value="Ice-binding_C"/>
</dbReference>
<dbReference type="NCBIfam" id="TIGR02595">
    <property type="entry name" value="PEP_CTERM"/>
    <property type="match status" value="1"/>
</dbReference>
<dbReference type="GO" id="GO:0000272">
    <property type="term" value="P:polysaccharide catabolic process"/>
    <property type="evidence" value="ECO:0007669"/>
    <property type="project" value="InterPro"/>
</dbReference>
<organism evidence="2 3">
    <name type="scientific">Posidoniimonas polymericola</name>
    <dbReference type="NCBI Taxonomy" id="2528002"/>
    <lineage>
        <taxon>Bacteria</taxon>
        <taxon>Pseudomonadati</taxon>
        <taxon>Planctomycetota</taxon>
        <taxon>Planctomycetia</taxon>
        <taxon>Pirellulales</taxon>
        <taxon>Lacipirellulaceae</taxon>
        <taxon>Posidoniimonas</taxon>
    </lineage>
</organism>
<dbReference type="EMBL" id="SJPO01000001">
    <property type="protein sequence ID" value="TWT85856.1"/>
    <property type="molecule type" value="Genomic_DNA"/>
</dbReference>
<dbReference type="AlphaFoldDB" id="A0A5C5ZF90"/>
<keyword evidence="3" id="KW-1185">Reference proteome</keyword>
<accession>A0A5C5ZF90</accession>
<evidence type="ECO:0008006" key="4">
    <source>
        <dbReference type="Google" id="ProtNLM"/>
    </source>
</evidence>
<sequence precursor="true">MSFKKISLAAVAALCLPAAQAFAVPSLSLIDNGGGSATLQVTLDAAGAIGAEISLEATGGLTLTAASIADAVAFDEANPGDNPFIAGSPVGGDAVGLDLTDIASGMVFASFGGPGTAAGTYNFLDLTYTGTGALDAEGYVAQLGVLGDLLTAPTLNIGGGLVGDTNDDGVVNTLDIDPFVQALTDPAGYDAIYPGIRVDRADTNFDLAVNTLDIDPFVALITGGAATAAPEPAATMLLLTGLVGLARGRRRC</sequence>
<dbReference type="InterPro" id="IPR036439">
    <property type="entry name" value="Dockerin_dom_sf"/>
</dbReference>
<dbReference type="OrthoDB" id="1603976at2"/>
<keyword evidence="1" id="KW-0732">Signal</keyword>
<dbReference type="SUPFAM" id="SSF63446">
    <property type="entry name" value="Type I dockerin domain"/>
    <property type="match status" value="1"/>
</dbReference>
<dbReference type="RefSeq" id="WP_146584085.1">
    <property type="nucleotide sequence ID" value="NZ_SJPO01000001.1"/>
</dbReference>
<evidence type="ECO:0000313" key="2">
    <source>
        <dbReference type="EMBL" id="TWT85856.1"/>
    </source>
</evidence>
<feature type="signal peptide" evidence="1">
    <location>
        <begin position="1"/>
        <end position="23"/>
    </location>
</feature>
<evidence type="ECO:0000256" key="1">
    <source>
        <dbReference type="SAM" id="SignalP"/>
    </source>
</evidence>
<comment type="caution">
    <text evidence="2">The sequence shown here is derived from an EMBL/GenBank/DDBJ whole genome shotgun (WGS) entry which is preliminary data.</text>
</comment>
<feature type="chain" id="PRO_5022711225" description="PEP-CTERM protein-sorting domain-containing protein" evidence="1">
    <location>
        <begin position="24"/>
        <end position="252"/>
    </location>
</feature>
<dbReference type="PROSITE" id="PS00018">
    <property type="entry name" value="EF_HAND_1"/>
    <property type="match status" value="1"/>
</dbReference>
<reference evidence="2 3" key="1">
    <citation type="submission" date="2019-02" db="EMBL/GenBank/DDBJ databases">
        <title>Deep-cultivation of Planctomycetes and their phenomic and genomic characterization uncovers novel biology.</title>
        <authorList>
            <person name="Wiegand S."/>
            <person name="Jogler M."/>
            <person name="Boedeker C."/>
            <person name="Pinto D."/>
            <person name="Vollmers J."/>
            <person name="Rivas-Marin E."/>
            <person name="Kohn T."/>
            <person name="Peeters S.H."/>
            <person name="Heuer A."/>
            <person name="Rast P."/>
            <person name="Oberbeckmann S."/>
            <person name="Bunk B."/>
            <person name="Jeske O."/>
            <person name="Meyerdierks A."/>
            <person name="Storesund J.E."/>
            <person name="Kallscheuer N."/>
            <person name="Luecker S."/>
            <person name="Lage O.M."/>
            <person name="Pohl T."/>
            <person name="Merkel B.J."/>
            <person name="Hornburger P."/>
            <person name="Mueller R.-W."/>
            <person name="Bruemmer F."/>
            <person name="Labrenz M."/>
            <person name="Spormann A.M."/>
            <person name="Op Den Camp H."/>
            <person name="Overmann J."/>
            <person name="Amann R."/>
            <person name="Jetten M.S.M."/>
            <person name="Mascher T."/>
            <person name="Medema M.H."/>
            <person name="Devos D.P."/>
            <person name="Kaster A.-K."/>
            <person name="Ovreas L."/>
            <person name="Rohde M."/>
            <person name="Galperin M.Y."/>
            <person name="Jogler C."/>
        </authorList>
    </citation>
    <scope>NUCLEOTIDE SEQUENCE [LARGE SCALE GENOMIC DNA]</scope>
    <source>
        <strain evidence="2 3">Pla123a</strain>
    </source>
</reference>
<dbReference type="InterPro" id="IPR018247">
    <property type="entry name" value="EF_Hand_1_Ca_BS"/>
</dbReference>